<reference evidence="2" key="1">
    <citation type="journal article" date="2023" name="Front. Plant Sci.">
        <title>Chromosomal-level genome assembly of Melastoma candidum provides insights into trichome evolution.</title>
        <authorList>
            <person name="Zhong Y."/>
            <person name="Wu W."/>
            <person name="Sun C."/>
            <person name="Zou P."/>
            <person name="Liu Y."/>
            <person name="Dai S."/>
            <person name="Zhou R."/>
        </authorList>
    </citation>
    <scope>NUCLEOTIDE SEQUENCE [LARGE SCALE GENOMIC DNA]</scope>
</reference>
<accession>A0ACB9SI28</accession>
<proteinExistence type="predicted"/>
<evidence type="ECO:0000313" key="2">
    <source>
        <dbReference type="Proteomes" id="UP001057402"/>
    </source>
</evidence>
<keyword evidence="2" id="KW-1185">Reference proteome</keyword>
<organism evidence="1 2">
    <name type="scientific">Melastoma candidum</name>
    <dbReference type="NCBI Taxonomy" id="119954"/>
    <lineage>
        <taxon>Eukaryota</taxon>
        <taxon>Viridiplantae</taxon>
        <taxon>Streptophyta</taxon>
        <taxon>Embryophyta</taxon>
        <taxon>Tracheophyta</taxon>
        <taxon>Spermatophyta</taxon>
        <taxon>Magnoliopsida</taxon>
        <taxon>eudicotyledons</taxon>
        <taxon>Gunneridae</taxon>
        <taxon>Pentapetalae</taxon>
        <taxon>rosids</taxon>
        <taxon>malvids</taxon>
        <taxon>Myrtales</taxon>
        <taxon>Melastomataceae</taxon>
        <taxon>Melastomatoideae</taxon>
        <taxon>Melastomateae</taxon>
        <taxon>Melastoma</taxon>
    </lineage>
</organism>
<gene>
    <name evidence="1" type="ORF">MLD38_001918</name>
</gene>
<name>A0ACB9SI28_9MYRT</name>
<protein>
    <submittedName>
        <fullName evidence="1">Uncharacterized protein</fullName>
    </submittedName>
</protein>
<evidence type="ECO:0000313" key="1">
    <source>
        <dbReference type="EMBL" id="KAI4389721.1"/>
    </source>
</evidence>
<comment type="caution">
    <text evidence="1">The sequence shown here is derived from an EMBL/GenBank/DDBJ whole genome shotgun (WGS) entry which is preliminary data.</text>
</comment>
<dbReference type="EMBL" id="CM042880">
    <property type="protein sequence ID" value="KAI4389721.1"/>
    <property type="molecule type" value="Genomic_DNA"/>
</dbReference>
<dbReference type="Proteomes" id="UP001057402">
    <property type="component" value="Chromosome 1"/>
</dbReference>
<sequence length="465" mass="51391">MGVIMKSQGGGGGCGSGLAAATGCLLMLSLLLNVCLVREMMSPRKGLTWTEAAAREAEHAAAMHCSGHGTAYLDSSEGCECHSCYAGPDCSVFLADSCFAEADGGDPLFLEPFWRKHSASSAVLVSGWHRMGYSYSDQTTISKVLEERIRELHSVIGNAVTDGKFILFGVGSTQLIAAAVNSIFAPNSSAPAKVVASIPYYTLYRLQTQLFDSRDCDFKGDTAAWNGNYSGSTDQFIEFVTAPNNPDGQMNKAVLRGPNVRTIHDRAYYWPHFTAISSPDNEDLTIFTISKLTGHAGSRFGWALIKDEDVYERMKLYIQYNTLGVSKDTQLRALKLLEVVLRDGGRSIFEDGHRTMSKRWERLRDAMSVSDRFSLQKIPPERCLYFNETRDPTPAYAWVKCEWDEGQSCYEVLKSGKILGRMGSLFEAEDRYVRLSLIRSDDDFETLVTHLRKLAAAAEDGPKST</sequence>